<keyword evidence="4 7" id="KW-1133">Transmembrane helix</keyword>
<feature type="transmembrane region" description="Helical" evidence="7">
    <location>
        <begin position="68"/>
        <end position="86"/>
    </location>
</feature>
<keyword evidence="3 6" id="KW-0812">Transmembrane</keyword>
<dbReference type="AlphaFoldDB" id="A0A557S589"/>
<dbReference type="SUPFAM" id="SSF81345">
    <property type="entry name" value="ABC transporter involved in vitamin B12 uptake, BtuC"/>
    <property type="match status" value="1"/>
</dbReference>
<evidence type="ECO:0000256" key="2">
    <source>
        <dbReference type="ARBA" id="ARBA00008034"/>
    </source>
</evidence>
<dbReference type="InterPro" id="IPR037294">
    <property type="entry name" value="ABC_BtuC-like"/>
</dbReference>
<dbReference type="InterPro" id="IPR001626">
    <property type="entry name" value="ABC_TroCD"/>
</dbReference>
<organism evidence="8 9">
    <name type="scientific">Sedimenticola selenatireducens</name>
    <dbReference type="NCBI Taxonomy" id="191960"/>
    <lineage>
        <taxon>Bacteria</taxon>
        <taxon>Pseudomonadati</taxon>
        <taxon>Pseudomonadota</taxon>
        <taxon>Gammaproteobacteria</taxon>
        <taxon>Chromatiales</taxon>
        <taxon>Sedimenticolaceae</taxon>
        <taxon>Sedimenticola</taxon>
    </lineage>
</organism>
<evidence type="ECO:0000256" key="5">
    <source>
        <dbReference type="ARBA" id="ARBA00023136"/>
    </source>
</evidence>
<dbReference type="Gene3D" id="1.10.3470.10">
    <property type="entry name" value="ABC transporter involved in vitamin B12 uptake, BtuC"/>
    <property type="match status" value="1"/>
</dbReference>
<reference evidence="8 9" key="1">
    <citation type="submission" date="2019-07" db="EMBL/GenBank/DDBJ databases">
        <title>The pathways for chlorine oxyanion respiration interact through the shared metabolite chlorate.</title>
        <authorList>
            <person name="Barnum T.P."/>
            <person name="Cheng Y."/>
            <person name="Hill K.A."/>
            <person name="Lucas L.N."/>
            <person name="Carlson H.K."/>
            <person name="Coates J.D."/>
        </authorList>
    </citation>
    <scope>NUCLEOTIDE SEQUENCE [LARGE SCALE GENOMIC DNA]</scope>
    <source>
        <strain evidence="8 9">BK-1</strain>
    </source>
</reference>
<dbReference type="GO" id="GO:0010043">
    <property type="term" value="P:response to zinc ion"/>
    <property type="evidence" value="ECO:0007669"/>
    <property type="project" value="TreeGrafter"/>
</dbReference>
<comment type="caution">
    <text evidence="8">The sequence shown here is derived from an EMBL/GenBank/DDBJ whole genome shotgun (WGS) entry which is preliminary data.</text>
</comment>
<dbReference type="GO" id="GO:0055085">
    <property type="term" value="P:transmembrane transport"/>
    <property type="evidence" value="ECO:0007669"/>
    <property type="project" value="InterPro"/>
</dbReference>
<evidence type="ECO:0000313" key="9">
    <source>
        <dbReference type="Proteomes" id="UP000316649"/>
    </source>
</evidence>
<feature type="transmembrane region" description="Helical" evidence="7">
    <location>
        <begin position="135"/>
        <end position="153"/>
    </location>
</feature>
<evidence type="ECO:0000256" key="6">
    <source>
        <dbReference type="RuleBase" id="RU003943"/>
    </source>
</evidence>
<proteinExistence type="inferred from homology"/>
<keyword evidence="9" id="KW-1185">Reference proteome</keyword>
<dbReference type="Pfam" id="PF00950">
    <property type="entry name" value="ABC-3"/>
    <property type="match status" value="1"/>
</dbReference>
<gene>
    <name evidence="8" type="ORF">FHP88_13080</name>
</gene>
<dbReference type="EMBL" id="VMNH01000016">
    <property type="protein sequence ID" value="TVO72565.1"/>
    <property type="molecule type" value="Genomic_DNA"/>
</dbReference>
<name>A0A557S589_9GAMM</name>
<sequence>MEFFNALWGHAFLQYALAGGLLASIGCGIVGSYVVVKRIGFLAGGISHSVLGGMGIAFFFGLSPLGGALVAAVASALLIGWVRITWREQEDTLIGTLWAVGMAIGILFISKTPGYGVNLMSYLFGNILMVSPGDLWMMAGIDLIILLTVYFCYQQFLAVSFDEEFARLRGIPVTFFYLLLLCMVAVTVVLLIQVVGLILVIALLTLPAAIAAHYVHSLGKMMLLATLLGMLFTLVGLALSYGPDLPAGATIILVAGVTYLISLFATTLQKRKVMRRQLLQAMK</sequence>
<feature type="transmembrane region" description="Helical" evidence="7">
    <location>
        <begin position="12"/>
        <end position="34"/>
    </location>
</feature>
<feature type="transmembrane region" description="Helical" evidence="7">
    <location>
        <begin position="41"/>
        <end position="62"/>
    </location>
</feature>
<comment type="similarity">
    <text evidence="2 6">Belongs to the ABC-3 integral membrane protein family.</text>
</comment>
<evidence type="ECO:0000256" key="3">
    <source>
        <dbReference type="ARBA" id="ARBA00022692"/>
    </source>
</evidence>
<keyword evidence="5 7" id="KW-0472">Membrane</keyword>
<feature type="transmembrane region" description="Helical" evidence="7">
    <location>
        <begin position="198"/>
        <end position="215"/>
    </location>
</feature>
<dbReference type="GO" id="GO:0043190">
    <property type="term" value="C:ATP-binding cassette (ABC) transporter complex"/>
    <property type="evidence" value="ECO:0007669"/>
    <property type="project" value="InterPro"/>
</dbReference>
<evidence type="ECO:0000256" key="7">
    <source>
        <dbReference type="SAM" id="Phobius"/>
    </source>
</evidence>
<feature type="transmembrane region" description="Helical" evidence="7">
    <location>
        <begin position="174"/>
        <end position="192"/>
    </location>
</feature>
<comment type="subcellular location">
    <subcellularLocation>
        <location evidence="6">Cell membrane</location>
        <topology evidence="6">Multi-pass membrane protein</topology>
    </subcellularLocation>
    <subcellularLocation>
        <location evidence="1">Membrane</location>
        <topology evidence="1">Multi-pass membrane protein</topology>
    </subcellularLocation>
</comment>
<feature type="transmembrane region" description="Helical" evidence="7">
    <location>
        <begin position="222"/>
        <end position="241"/>
    </location>
</feature>
<dbReference type="PANTHER" id="PTHR30477">
    <property type="entry name" value="ABC-TRANSPORTER METAL-BINDING PROTEIN"/>
    <property type="match status" value="1"/>
</dbReference>
<protein>
    <submittedName>
        <fullName evidence="8">Metal ABC transporter permease</fullName>
    </submittedName>
</protein>
<evidence type="ECO:0000256" key="4">
    <source>
        <dbReference type="ARBA" id="ARBA00022989"/>
    </source>
</evidence>
<evidence type="ECO:0000256" key="1">
    <source>
        <dbReference type="ARBA" id="ARBA00004141"/>
    </source>
</evidence>
<dbReference type="CDD" id="cd06550">
    <property type="entry name" value="TM_ABC_iron-siderophores_like"/>
    <property type="match status" value="1"/>
</dbReference>
<dbReference type="PANTHER" id="PTHR30477:SF18">
    <property type="entry name" value="METAL TRANSPORT SYSTEM MEMBRANE PROTEIN CT_417-RELATED"/>
    <property type="match status" value="1"/>
</dbReference>
<feature type="transmembrane region" description="Helical" evidence="7">
    <location>
        <begin position="247"/>
        <end position="268"/>
    </location>
</feature>
<keyword evidence="6" id="KW-0813">Transport</keyword>
<evidence type="ECO:0000313" key="8">
    <source>
        <dbReference type="EMBL" id="TVO72565.1"/>
    </source>
</evidence>
<accession>A0A557S589</accession>
<dbReference type="Proteomes" id="UP000316649">
    <property type="component" value="Unassembled WGS sequence"/>
</dbReference>
<dbReference type="OrthoDB" id="9783937at2"/>
<feature type="transmembrane region" description="Helical" evidence="7">
    <location>
        <begin position="93"/>
        <end position="115"/>
    </location>
</feature>